<proteinExistence type="predicted"/>
<dbReference type="Pfam" id="PF12796">
    <property type="entry name" value="Ank_2"/>
    <property type="match status" value="1"/>
</dbReference>
<reference evidence="4" key="1">
    <citation type="submission" date="2017-01" db="EMBL/GenBank/DDBJ databases">
        <authorList>
            <person name="Wang Y."/>
            <person name="White M."/>
            <person name="Kvist S."/>
            <person name="Moncalvo J.-M."/>
        </authorList>
    </citation>
    <scope>NUCLEOTIDE SEQUENCE [LARGE SCALE GENOMIC DNA]</scope>
    <source>
        <strain evidence="4">COL-18-3</strain>
    </source>
</reference>
<sequence>MLTCCPEMCGDSPLLEHAIEKNKLGVVKLLLKDVASLNDNEYNYVFWACENDNLEILKLIFEKGAKIREGSESGVIETCENDNLEILKLLLERNPNLVLEKDYGLEAAIEHENMEMVNLLIKHGADTSEYIESIMELADELDCDDLSESCEYNAGEYKKLKRS</sequence>
<dbReference type="OrthoDB" id="194358at2759"/>
<dbReference type="InterPro" id="IPR036770">
    <property type="entry name" value="Ankyrin_rpt-contain_sf"/>
</dbReference>
<comment type="caution">
    <text evidence="3">The sequence shown here is derived from an EMBL/GenBank/DDBJ whole genome shotgun (WGS) entry which is preliminary data.</text>
</comment>
<evidence type="ECO:0000313" key="4">
    <source>
        <dbReference type="Proteomes" id="UP000188320"/>
    </source>
</evidence>
<dbReference type="EMBL" id="LSSK01001906">
    <property type="protein sequence ID" value="OMH78529.1"/>
    <property type="molecule type" value="Genomic_DNA"/>
</dbReference>
<accession>A0A1R1PC80</accession>
<dbReference type="SMART" id="SM00248">
    <property type="entry name" value="ANK"/>
    <property type="match status" value="4"/>
</dbReference>
<dbReference type="PANTHER" id="PTHR24198">
    <property type="entry name" value="ANKYRIN REPEAT AND PROTEIN KINASE DOMAIN-CONTAINING PROTEIN"/>
    <property type="match status" value="1"/>
</dbReference>
<dbReference type="InterPro" id="IPR002110">
    <property type="entry name" value="Ankyrin_rpt"/>
</dbReference>
<dbReference type="AlphaFoldDB" id="A0A1R1PC80"/>
<dbReference type="Proteomes" id="UP000188320">
    <property type="component" value="Unassembled WGS sequence"/>
</dbReference>
<dbReference type="SUPFAM" id="SSF48403">
    <property type="entry name" value="Ankyrin repeat"/>
    <property type="match status" value="1"/>
</dbReference>
<keyword evidence="2" id="KW-0040">ANK repeat</keyword>
<organism evidence="3 4">
    <name type="scientific">Zancudomyces culisetae</name>
    <name type="common">Gut fungus</name>
    <name type="synonym">Smittium culisetae</name>
    <dbReference type="NCBI Taxonomy" id="1213189"/>
    <lineage>
        <taxon>Eukaryota</taxon>
        <taxon>Fungi</taxon>
        <taxon>Fungi incertae sedis</taxon>
        <taxon>Zoopagomycota</taxon>
        <taxon>Kickxellomycotina</taxon>
        <taxon>Harpellomycetes</taxon>
        <taxon>Harpellales</taxon>
        <taxon>Legeriomycetaceae</taxon>
        <taxon>Zancudomyces</taxon>
    </lineage>
</organism>
<dbReference type="PANTHER" id="PTHR24198:SF165">
    <property type="entry name" value="ANKYRIN REPEAT-CONTAINING PROTEIN-RELATED"/>
    <property type="match status" value="1"/>
</dbReference>
<keyword evidence="4" id="KW-1185">Reference proteome</keyword>
<evidence type="ECO:0000256" key="1">
    <source>
        <dbReference type="ARBA" id="ARBA00022737"/>
    </source>
</evidence>
<dbReference type="Gene3D" id="1.25.40.20">
    <property type="entry name" value="Ankyrin repeat-containing domain"/>
    <property type="match status" value="1"/>
</dbReference>
<gene>
    <name evidence="3" type="ORF">AX774_g8079</name>
</gene>
<keyword evidence="1" id="KW-0677">Repeat</keyword>
<evidence type="ECO:0000313" key="3">
    <source>
        <dbReference type="EMBL" id="OMH78529.1"/>
    </source>
</evidence>
<name>A0A1R1PC80_ZANCU</name>
<protein>
    <submittedName>
        <fullName evidence="3">Putative ankyrin repeat protein L25</fullName>
    </submittedName>
</protein>
<evidence type="ECO:0000256" key="2">
    <source>
        <dbReference type="ARBA" id="ARBA00023043"/>
    </source>
</evidence>